<comment type="activity regulation">
    <text evidence="3">The C-terminus inhibits activity; it has to move for the enzyme to be active. Activated by lipid-binding, which occurs via the C-terminus.</text>
</comment>
<dbReference type="InterPro" id="IPR044261">
    <property type="entry name" value="Pyruvate_dehydrogenase"/>
</dbReference>
<dbReference type="PANTHER" id="PTHR42981:SF2">
    <property type="entry name" value="PYRUVATE DEHYDROGENASE [UBIQUINONE]"/>
    <property type="match status" value="1"/>
</dbReference>
<comment type="similarity">
    <text evidence="1 3 4">Belongs to the TPP enzyme family.</text>
</comment>
<evidence type="ECO:0000313" key="8">
    <source>
        <dbReference type="EMBL" id="MFC3909831.1"/>
    </source>
</evidence>
<feature type="binding site" evidence="3">
    <location>
        <position position="433"/>
    </location>
    <ligand>
        <name>Mg(2+)</name>
        <dbReference type="ChEBI" id="CHEBI:18420"/>
    </ligand>
</feature>
<dbReference type="EC" id="1.2.5.1" evidence="3"/>
<dbReference type="GO" id="GO:0052737">
    <property type="term" value="F:pyruvate dehydrogenase (quinone) activity"/>
    <property type="evidence" value="ECO:0007669"/>
    <property type="project" value="UniProtKB-EC"/>
</dbReference>
<keyword evidence="3" id="KW-0479">Metal-binding</keyword>
<dbReference type="CDD" id="cd02014">
    <property type="entry name" value="TPP_POX"/>
    <property type="match status" value="1"/>
</dbReference>
<evidence type="ECO:0000256" key="4">
    <source>
        <dbReference type="RuleBase" id="RU362132"/>
    </source>
</evidence>
<dbReference type="PANTHER" id="PTHR42981">
    <property type="entry name" value="PYRUVATE DEHYDROGENASE [UBIQUINONE]"/>
    <property type="match status" value="1"/>
</dbReference>
<comment type="cofactor">
    <cofactor evidence="3">
        <name>Mg(2+)</name>
        <dbReference type="ChEBI" id="CHEBI:18420"/>
    </cofactor>
    <text evidence="3">Binds 1 Mg(2+) ion per subunit.</text>
</comment>
<evidence type="ECO:0000259" key="6">
    <source>
        <dbReference type="Pfam" id="PF02775"/>
    </source>
</evidence>
<feature type="domain" description="Thiamine pyrophosphate enzyme N-terminal TPP-binding" evidence="7">
    <location>
        <begin position="3"/>
        <end position="113"/>
    </location>
</feature>
<feature type="binding site" evidence="3">
    <location>
        <position position="460"/>
    </location>
    <ligand>
        <name>Mg(2+)</name>
        <dbReference type="ChEBI" id="CHEBI:18420"/>
    </ligand>
</feature>
<keyword evidence="3" id="KW-0472">Membrane</keyword>
<comment type="caution">
    <text evidence="8">The sequence shown here is derived from an EMBL/GenBank/DDBJ whole genome shotgun (WGS) entry which is preliminary data.</text>
</comment>
<feature type="binding site" evidence="3">
    <location>
        <begin position="273"/>
        <end position="277"/>
    </location>
    <ligand>
        <name>FAD</name>
        <dbReference type="ChEBI" id="CHEBI:57692"/>
    </ligand>
</feature>
<dbReference type="Pfam" id="PF02776">
    <property type="entry name" value="TPP_enzyme_N"/>
    <property type="match status" value="1"/>
</dbReference>
<dbReference type="EMBL" id="JBHSAB010000029">
    <property type="protein sequence ID" value="MFC3909831.1"/>
    <property type="molecule type" value="Genomic_DNA"/>
</dbReference>
<keyword evidence="3" id="KW-0547">Nucleotide-binding</keyword>
<keyword evidence="3" id="KW-0460">Magnesium</keyword>
<evidence type="ECO:0000313" key="9">
    <source>
        <dbReference type="Proteomes" id="UP001595758"/>
    </source>
</evidence>
<accession>A0ABV8CHX8</accession>
<keyword evidence="3 8" id="KW-0560">Oxidoreductase</keyword>
<dbReference type="Gene3D" id="3.40.50.1220">
    <property type="entry name" value="TPP-binding domain"/>
    <property type="match status" value="1"/>
</dbReference>
<dbReference type="PROSITE" id="PS00187">
    <property type="entry name" value="TPP_ENZYMES"/>
    <property type="match status" value="1"/>
</dbReference>
<keyword evidence="9" id="KW-1185">Reference proteome</keyword>
<dbReference type="Gene3D" id="3.40.50.970">
    <property type="match status" value="2"/>
</dbReference>
<evidence type="ECO:0000256" key="2">
    <source>
        <dbReference type="ARBA" id="ARBA00023052"/>
    </source>
</evidence>
<dbReference type="SUPFAM" id="SSF52518">
    <property type="entry name" value="Thiamin diphosphate-binding fold (THDP-binding)"/>
    <property type="match status" value="2"/>
</dbReference>
<feature type="domain" description="Thiamine pyrophosphate enzyme TPP-binding" evidence="6">
    <location>
        <begin position="379"/>
        <end position="525"/>
    </location>
</feature>
<protein>
    <recommendedName>
        <fullName evidence="3">Pyruvate dehydrogenase [ubiquinone]</fullName>
        <ecNumber evidence="3">1.2.5.1</ecNumber>
    </recommendedName>
    <alternativeName>
        <fullName evidence="3">Pyruvate oxidase</fullName>
        <shortName evidence="3">POX</shortName>
    </alternativeName>
    <alternativeName>
        <fullName evidence="3">Pyruvate:ubiquinone-8 oxidoreductase</fullName>
    </alternativeName>
</protein>
<feature type="binding site" evidence="3">
    <location>
        <begin position="433"/>
        <end position="435"/>
    </location>
    <ligand>
        <name>thiamine diphosphate</name>
        <dbReference type="ChEBI" id="CHEBI:58937"/>
    </ligand>
</feature>
<feature type="binding site" evidence="3">
    <location>
        <position position="291"/>
    </location>
    <ligand>
        <name>FAD</name>
        <dbReference type="ChEBI" id="CHEBI:57692"/>
    </ligand>
</feature>
<feature type="region of interest" description="FAD-binding domain" evidence="3">
    <location>
        <begin position="182"/>
        <end position="333"/>
    </location>
</feature>
<sequence>MTTVAEVLVDTLGQVGVKRIYGIVGDSLNGITNALQKHKEISWIHTRHEEVAAFAAGAEAQLTGELAVCAGSCGPGNLHLINGLYDCQRSNAPVLAIAAHIPTPEIGGNYFQETYPNILFKECSYFCEMITSVEQVPRLIKIAIQTALAKRGVAVLVISGDVALQEMRAAAAPAWLPMPKPVVVPDNNLLHKAAEMLNAAKKVTVFCGIGAADAHDSLMALCEKLQAPVVHTLRGKPYIEYDNPYDVGMTGFIGFSSGYYAMESCDTLLLLGTSFPYRQFYPTKAKIIQIDCEGAQLGRRTDIDLGLIGDVNNTLQALTPLLERKSDSSHLEQAVKHYKLARRSLDDLARNDSKKVIHPQYLARMIDEHAEEDALFCCDVGTPTVWAARYLTMNGKRRLLGSFNHGSMANALAQAIGVQASHPDRQVVAMCGDGGFSMLMGDILTLVQQQLPIKIVVFNNGTLGFVEMEMRVGGMLEFGTELDNPNFANMAQAIGIRGFRVDEASQLPETLQQAFSVSGPALIDVRVNRNELMMPPTVSFAQMKGFSLYMMKAIINGQGTEILDLVKTNLWR</sequence>
<feature type="site" description="Moves into active site upon enzyme activation, plays a role in electron transfer" evidence="3">
    <location>
        <position position="465"/>
    </location>
</feature>
<keyword evidence="3" id="KW-0285">Flavoprotein</keyword>
<comment type="subunit">
    <text evidence="3">Homotetramer.</text>
</comment>
<proteinExistence type="inferred from homology"/>
<dbReference type="HAMAP" id="MF_00850">
    <property type="entry name" value="POX"/>
    <property type="match status" value="1"/>
</dbReference>
<dbReference type="InterPro" id="IPR047211">
    <property type="entry name" value="POXB-like"/>
</dbReference>
<feature type="binding site" evidence="3">
    <location>
        <begin position="460"/>
        <end position="466"/>
    </location>
    <ligand>
        <name>thiamine diphosphate</name>
        <dbReference type="ChEBI" id="CHEBI:58937"/>
    </ligand>
</feature>
<keyword evidence="3" id="KW-1003">Cell membrane</keyword>
<reference evidence="9" key="1">
    <citation type="journal article" date="2019" name="Int. J. Syst. Evol. Microbiol.">
        <title>The Global Catalogue of Microorganisms (GCM) 10K type strain sequencing project: providing services to taxonomists for standard genome sequencing and annotation.</title>
        <authorList>
            <consortium name="The Broad Institute Genomics Platform"/>
            <consortium name="The Broad Institute Genome Sequencing Center for Infectious Disease"/>
            <person name="Wu L."/>
            <person name="Ma J."/>
        </authorList>
    </citation>
    <scope>NUCLEOTIDE SEQUENCE [LARGE SCALE GENOMIC DNA]</scope>
    <source>
        <strain evidence="9">CCUG 59858</strain>
    </source>
</reference>
<comment type="function">
    <text evidence="3">A peripheral cell membrane enzyme that catalyzes the oxidative decarboxylation of pyruvate to form acetate and CO(2). It channels electrons from the cytoplasm to the respiratory chain at the cell membrane via ubiquinone.</text>
</comment>
<keyword evidence="2 3" id="KW-0786">Thiamine pyrophosphate</keyword>
<comment type="cofactor">
    <cofactor evidence="3">
        <name>thiamine diphosphate</name>
        <dbReference type="ChEBI" id="CHEBI:58937"/>
    </cofactor>
    <text evidence="3">Binds 1 thiamine pyrophosphate per subunit.</text>
</comment>
<evidence type="ECO:0000256" key="3">
    <source>
        <dbReference type="HAMAP-Rule" id="MF_00850"/>
    </source>
</evidence>
<dbReference type="Proteomes" id="UP001595758">
    <property type="component" value="Unassembled WGS sequence"/>
</dbReference>
<dbReference type="InterPro" id="IPR012000">
    <property type="entry name" value="Thiamin_PyroP_enz_cen_dom"/>
</dbReference>
<comment type="domain">
    <text evidence="3">Has 4 domains; the Pyr domain which binds the pyrimidine moiety of the thiamine pyrophosphate cofactor, the FAD-binding domain, the PP-binding domain which binds the pyrophosphate portion of thiamine pyrophosphate and the C-terminal membrane binding region. The C-terminus is held closely against the rest of the protein and covers the active site; during activation it unfolds from the rest of the protein and forms an amphipathic helix upon membrane binding, exposing the active site.</text>
</comment>
<comment type="catalytic activity">
    <reaction evidence="3">
        <text>a ubiquinone + pyruvate + H2O = a ubiquinol + acetate + CO2</text>
        <dbReference type="Rhea" id="RHEA:27405"/>
        <dbReference type="Rhea" id="RHEA-COMP:9565"/>
        <dbReference type="Rhea" id="RHEA-COMP:9566"/>
        <dbReference type="ChEBI" id="CHEBI:15361"/>
        <dbReference type="ChEBI" id="CHEBI:15377"/>
        <dbReference type="ChEBI" id="CHEBI:16389"/>
        <dbReference type="ChEBI" id="CHEBI:16526"/>
        <dbReference type="ChEBI" id="CHEBI:17976"/>
        <dbReference type="ChEBI" id="CHEBI:30089"/>
        <dbReference type="EC" id="1.2.5.1"/>
    </reaction>
</comment>
<evidence type="ECO:0000259" key="5">
    <source>
        <dbReference type="Pfam" id="PF00205"/>
    </source>
</evidence>
<dbReference type="CDD" id="cd07039">
    <property type="entry name" value="TPP_PYR_POX"/>
    <property type="match status" value="1"/>
</dbReference>
<gene>
    <name evidence="3 8" type="primary">poxB</name>
    <name evidence="8" type="ORF">ACFORL_12185</name>
</gene>
<dbReference type="Pfam" id="PF02775">
    <property type="entry name" value="TPP_enzyme_C"/>
    <property type="match status" value="1"/>
</dbReference>
<dbReference type="RefSeq" id="WP_382344424.1">
    <property type="nucleotide sequence ID" value="NZ_JBHSAB010000029.1"/>
</dbReference>
<dbReference type="Pfam" id="PF00205">
    <property type="entry name" value="TPP_enzyme_M"/>
    <property type="match status" value="1"/>
</dbReference>
<keyword evidence="3 8" id="KW-0670">Pyruvate</keyword>
<keyword evidence="3" id="KW-0274">FAD</keyword>
<dbReference type="InterPro" id="IPR000399">
    <property type="entry name" value="TPP-bd_CS"/>
</dbReference>
<dbReference type="NCBIfam" id="NF006591">
    <property type="entry name" value="PRK09124.1"/>
    <property type="match status" value="1"/>
</dbReference>
<dbReference type="InterPro" id="IPR047212">
    <property type="entry name" value="TPP_POXB-like"/>
</dbReference>
<dbReference type="InterPro" id="IPR011766">
    <property type="entry name" value="TPP_enzyme_TPP-bd"/>
</dbReference>
<keyword evidence="3" id="KW-0446">Lipid-binding</keyword>
<dbReference type="InterPro" id="IPR012001">
    <property type="entry name" value="Thiamin_PyroP_enz_TPP-bd_dom"/>
</dbReference>
<comment type="cofactor">
    <cofactor evidence="3">
        <name>FAD</name>
        <dbReference type="ChEBI" id="CHEBI:57692"/>
    </cofactor>
    <text evidence="3">Binds 1 FAD per subunit.</text>
</comment>
<feature type="binding site" evidence="3">
    <location>
        <begin position="406"/>
        <end position="408"/>
    </location>
    <ligand>
        <name>thiamine diphosphate</name>
        <dbReference type="ChEBI" id="CHEBI:58937"/>
    </ligand>
</feature>
<dbReference type="SUPFAM" id="SSF52467">
    <property type="entry name" value="DHS-like NAD/FAD-binding domain"/>
    <property type="match status" value="1"/>
</dbReference>
<evidence type="ECO:0000256" key="1">
    <source>
        <dbReference type="ARBA" id="ARBA00007812"/>
    </source>
</evidence>
<feature type="binding site" evidence="3">
    <location>
        <position position="49"/>
    </location>
    <ligand>
        <name>thiamine diphosphate</name>
        <dbReference type="ChEBI" id="CHEBI:58937"/>
    </ligand>
</feature>
<name>A0ABV8CHX8_9GAMM</name>
<dbReference type="InterPro" id="IPR047210">
    <property type="entry name" value="TPP_PYR_POXB-like"/>
</dbReference>
<evidence type="ECO:0000259" key="7">
    <source>
        <dbReference type="Pfam" id="PF02776"/>
    </source>
</evidence>
<comment type="caution">
    <text evidence="3">Lacks conserved residue(s) required for the propagation of feature annotation.</text>
</comment>
<feature type="region of interest" description="Membrane-binding domain" evidence="3">
    <location>
        <begin position="531"/>
        <end position="572"/>
    </location>
</feature>
<feature type="domain" description="Thiamine pyrophosphate enzyme central" evidence="5">
    <location>
        <begin position="191"/>
        <end position="318"/>
    </location>
</feature>
<dbReference type="InterPro" id="IPR029035">
    <property type="entry name" value="DHS-like_NAD/FAD-binding_dom"/>
</dbReference>
<dbReference type="InterPro" id="IPR029061">
    <property type="entry name" value="THDP-binding"/>
</dbReference>
<organism evidence="8 9">
    <name type="scientific">Legionella dresdenensis</name>
    <dbReference type="NCBI Taxonomy" id="450200"/>
    <lineage>
        <taxon>Bacteria</taxon>
        <taxon>Pseudomonadati</taxon>
        <taxon>Pseudomonadota</taxon>
        <taxon>Gammaproteobacteria</taxon>
        <taxon>Legionellales</taxon>
        <taxon>Legionellaceae</taxon>
        <taxon>Legionella</taxon>
    </lineage>
</organism>
<keyword evidence="3 8" id="KW-0830">Ubiquinone</keyword>
<comment type="subcellular location">
    <subcellularLocation>
        <location evidence="3">Cell membrane</location>
        <topology evidence="3">Peripheral membrane protein</topology>
        <orientation evidence="3">Cytoplasmic side</orientation>
    </subcellularLocation>
</comment>